<keyword evidence="2" id="KW-1185">Reference proteome</keyword>
<comment type="caution">
    <text evidence="1">The sequence shown here is derived from an EMBL/GenBank/DDBJ whole genome shotgun (WGS) entry which is preliminary data.</text>
</comment>
<reference evidence="1 2" key="1">
    <citation type="journal article" date="2021" name="Commun. Biol.">
        <title>The genome of Shorea leprosula (Dipterocarpaceae) highlights the ecological relevance of drought in aseasonal tropical rainforests.</title>
        <authorList>
            <person name="Ng K.K.S."/>
            <person name="Kobayashi M.J."/>
            <person name="Fawcett J.A."/>
            <person name="Hatakeyama M."/>
            <person name="Paape T."/>
            <person name="Ng C.H."/>
            <person name="Ang C.C."/>
            <person name="Tnah L.H."/>
            <person name="Lee C.T."/>
            <person name="Nishiyama T."/>
            <person name="Sese J."/>
            <person name="O'Brien M.J."/>
            <person name="Copetti D."/>
            <person name="Mohd Noor M.I."/>
            <person name="Ong R.C."/>
            <person name="Putra M."/>
            <person name="Sireger I.Z."/>
            <person name="Indrioko S."/>
            <person name="Kosugi Y."/>
            <person name="Izuno A."/>
            <person name="Isagi Y."/>
            <person name="Lee S.L."/>
            <person name="Shimizu K.K."/>
        </authorList>
    </citation>
    <scope>NUCLEOTIDE SEQUENCE [LARGE SCALE GENOMIC DNA]</scope>
    <source>
        <strain evidence="1">214</strain>
    </source>
</reference>
<protein>
    <recommendedName>
        <fullName evidence="3">Ribosomal protein L2</fullName>
    </recommendedName>
</protein>
<dbReference type="AlphaFoldDB" id="A0AAV5HPT8"/>
<dbReference type="EMBL" id="BPVZ01000003">
    <property type="protein sequence ID" value="GKU88800.1"/>
    <property type="molecule type" value="Genomic_DNA"/>
</dbReference>
<organism evidence="1 2">
    <name type="scientific">Rubroshorea leprosula</name>
    <dbReference type="NCBI Taxonomy" id="152421"/>
    <lineage>
        <taxon>Eukaryota</taxon>
        <taxon>Viridiplantae</taxon>
        <taxon>Streptophyta</taxon>
        <taxon>Embryophyta</taxon>
        <taxon>Tracheophyta</taxon>
        <taxon>Spermatophyta</taxon>
        <taxon>Magnoliopsida</taxon>
        <taxon>eudicotyledons</taxon>
        <taxon>Gunneridae</taxon>
        <taxon>Pentapetalae</taxon>
        <taxon>rosids</taxon>
        <taxon>malvids</taxon>
        <taxon>Malvales</taxon>
        <taxon>Dipterocarpaceae</taxon>
        <taxon>Rubroshorea</taxon>
    </lineage>
</organism>
<sequence>MGGTPRNHEVPFTSLSMENTLKVSVENTNALRGGSYKVGADHQHRKVFPAGDHRNFPRIDAATNFHSSDLLYGKIPRKPKHYLQFLDLSTTMVRRGAMPRKGKHKGVAYVLI</sequence>
<evidence type="ECO:0000313" key="1">
    <source>
        <dbReference type="EMBL" id="GKU88800.1"/>
    </source>
</evidence>
<evidence type="ECO:0000313" key="2">
    <source>
        <dbReference type="Proteomes" id="UP001054252"/>
    </source>
</evidence>
<accession>A0AAV5HPT8</accession>
<gene>
    <name evidence="1" type="ORF">SLEP1_g3021</name>
</gene>
<proteinExistence type="predicted"/>
<name>A0AAV5HPT8_9ROSI</name>
<evidence type="ECO:0008006" key="3">
    <source>
        <dbReference type="Google" id="ProtNLM"/>
    </source>
</evidence>
<dbReference type="Proteomes" id="UP001054252">
    <property type="component" value="Unassembled WGS sequence"/>
</dbReference>